<gene>
    <name evidence="1" type="ORF">EVA92_04550</name>
</gene>
<organism evidence="1 2">
    <name type="scientific">SAR86 cluster bacterium</name>
    <dbReference type="NCBI Taxonomy" id="2030880"/>
    <lineage>
        <taxon>Bacteria</taxon>
        <taxon>Pseudomonadati</taxon>
        <taxon>Pseudomonadota</taxon>
        <taxon>Gammaproteobacteria</taxon>
        <taxon>SAR86 cluster</taxon>
    </lineage>
</organism>
<comment type="caution">
    <text evidence="1">The sequence shown here is derived from an EMBL/GenBank/DDBJ whole genome shotgun (WGS) entry which is preliminary data.</text>
</comment>
<protein>
    <submittedName>
        <fullName evidence="1">Uncharacterized protein</fullName>
    </submittedName>
</protein>
<dbReference type="AlphaFoldDB" id="A0A520MX41"/>
<dbReference type="EMBL" id="SHBE01000010">
    <property type="protein sequence ID" value="RZO25800.1"/>
    <property type="molecule type" value="Genomic_DNA"/>
</dbReference>
<dbReference type="Proteomes" id="UP000315825">
    <property type="component" value="Unassembled WGS sequence"/>
</dbReference>
<evidence type="ECO:0000313" key="2">
    <source>
        <dbReference type="Proteomes" id="UP000315825"/>
    </source>
</evidence>
<name>A0A520MX41_9GAMM</name>
<sequence>MDQYSEAGEYDAVLLQERYDVDNDWDYVWVGHWPSMKDMANGSENWFKNGGKIAAEFQKVSDCNAVRGWQYIYRMSPSTSEVWPVNYRSCELKDDFNHAQVRELYDRASERWENDSLPGGGRLFYQEFGSQEHDWDSYVQVSAPGSFADEAVSAELSENLDYSDINEEWASMVDCTPYVQYVGSYLTDPLEQ</sequence>
<reference evidence="1 2" key="1">
    <citation type="submission" date="2019-02" db="EMBL/GenBank/DDBJ databases">
        <title>Prokaryotic population dynamics and viral predation in marine succession experiment using metagenomics: the confinement effect.</title>
        <authorList>
            <person name="Haro-Moreno J.M."/>
            <person name="Rodriguez-Valera F."/>
            <person name="Lopez-Perez M."/>
        </authorList>
    </citation>
    <scope>NUCLEOTIDE SEQUENCE [LARGE SCALE GENOMIC DNA]</scope>
    <source>
        <strain evidence="1">MED-G159</strain>
    </source>
</reference>
<accession>A0A520MX41</accession>
<proteinExistence type="predicted"/>
<evidence type="ECO:0000313" key="1">
    <source>
        <dbReference type="EMBL" id="RZO25800.1"/>
    </source>
</evidence>